<evidence type="ECO:0000256" key="1">
    <source>
        <dbReference type="SAM" id="MobiDB-lite"/>
    </source>
</evidence>
<comment type="caution">
    <text evidence="2">The sequence shown here is derived from an EMBL/GenBank/DDBJ whole genome shotgun (WGS) entry which is preliminary data.</text>
</comment>
<proteinExistence type="predicted"/>
<reference evidence="2 3" key="1">
    <citation type="journal article" date="2022" name="Nat. Ecol. Evol.">
        <title>A masculinizing supergene underlies an exaggerated male reproductive morph in a spider.</title>
        <authorList>
            <person name="Hendrickx F."/>
            <person name="De Corte Z."/>
            <person name="Sonet G."/>
            <person name="Van Belleghem S.M."/>
            <person name="Kostlbacher S."/>
            <person name="Vangestel C."/>
        </authorList>
    </citation>
    <scope>NUCLEOTIDE SEQUENCE [LARGE SCALE GENOMIC DNA]</scope>
    <source>
        <strain evidence="2">W744_W776</strain>
    </source>
</reference>
<feature type="region of interest" description="Disordered" evidence="1">
    <location>
        <begin position="127"/>
        <end position="159"/>
    </location>
</feature>
<keyword evidence="3" id="KW-1185">Reference proteome</keyword>
<dbReference type="Proteomes" id="UP000827092">
    <property type="component" value="Unassembled WGS sequence"/>
</dbReference>
<protein>
    <submittedName>
        <fullName evidence="2">Uncharacterized protein</fullName>
    </submittedName>
</protein>
<gene>
    <name evidence="2" type="ORF">JTE90_026225</name>
</gene>
<feature type="compositionally biased region" description="Low complexity" evidence="1">
    <location>
        <begin position="33"/>
        <end position="60"/>
    </location>
</feature>
<accession>A0AAV6UBV8</accession>
<feature type="region of interest" description="Disordered" evidence="1">
    <location>
        <begin position="1"/>
        <end position="74"/>
    </location>
</feature>
<evidence type="ECO:0000313" key="3">
    <source>
        <dbReference type="Proteomes" id="UP000827092"/>
    </source>
</evidence>
<dbReference type="EMBL" id="JAFNEN010000552">
    <property type="protein sequence ID" value="KAG8180751.1"/>
    <property type="molecule type" value="Genomic_DNA"/>
</dbReference>
<dbReference type="AlphaFoldDB" id="A0AAV6UBV8"/>
<organism evidence="2 3">
    <name type="scientific">Oedothorax gibbosus</name>
    <dbReference type="NCBI Taxonomy" id="931172"/>
    <lineage>
        <taxon>Eukaryota</taxon>
        <taxon>Metazoa</taxon>
        <taxon>Ecdysozoa</taxon>
        <taxon>Arthropoda</taxon>
        <taxon>Chelicerata</taxon>
        <taxon>Arachnida</taxon>
        <taxon>Araneae</taxon>
        <taxon>Araneomorphae</taxon>
        <taxon>Entelegynae</taxon>
        <taxon>Araneoidea</taxon>
        <taxon>Linyphiidae</taxon>
        <taxon>Erigoninae</taxon>
        <taxon>Oedothorax</taxon>
    </lineage>
</organism>
<sequence length="159" mass="17077">MEPPPTPTSDANPTPGPSQEVPASPRTPRMSQAAVAAKAYAAKVTSMPSDSNNGSQSNGSKAKPTMRQTSRVARARITFLDAKTTTVREAVMPEGVPSETYYHLMVKSLVNLKDILNKAFNSKINSPSPVVPKKRRSSLANANSKAFDKPSKKVKKIIV</sequence>
<name>A0AAV6UBV8_9ARAC</name>
<evidence type="ECO:0000313" key="2">
    <source>
        <dbReference type="EMBL" id="KAG8180751.1"/>
    </source>
</evidence>